<dbReference type="Gene3D" id="3.30.710.10">
    <property type="entry name" value="Potassium Channel Kv1.1, Chain A"/>
    <property type="match status" value="2"/>
</dbReference>
<dbReference type="InterPro" id="IPR000210">
    <property type="entry name" value="BTB/POZ_dom"/>
</dbReference>
<feature type="domain" description="BTB" evidence="1">
    <location>
        <begin position="488"/>
        <end position="561"/>
    </location>
</feature>
<dbReference type="PANTHER" id="PTHR46306">
    <property type="entry name" value="BTB/POZ DOMAIN-CONTAINING PROTEIN 9"/>
    <property type="match status" value="1"/>
</dbReference>
<reference evidence="3 4" key="2">
    <citation type="submission" date="2017-10" db="EMBL/GenBank/DDBJ databases">
        <title>Extensive intraspecific genome diversity in a model arbuscular mycorrhizal fungus.</title>
        <authorList>
            <person name="Chen E.C.H."/>
            <person name="Morin E."/>
            <person name="Baudet D."/>
            <person name="Noel J."/>
            <person name="Ndikumana S."/>
            <person name="Charron P."/>
            <person name="St-Onge C."/>
            <person name="Giorgi J."/>
            <person name="Grigoriev I.V."/>
            <person name="Roux C."/>
            <person name="Martin F.M."/>
            <person name="Corradi N."/>
        </authorList>
    </citation>
    <scope>NUCLEOTIDE SEQUENCE [LARGE SCALE GENOMIC DNA]</scope>
    <source>
        <strain evidence="3 4">C2</strain>
    </source>
</reference>
<dbReference type="GO" id="GO:0005737">
    <property type="term" value="C:cytoplasm"/>
    <property type="evidence" value="ECO:0007669"/>
    <property type="project" value="TreeGrafter"/>
</dbReference>
<dbReference type="Gene3D" id="1.25.40.420">
    <property type="match status" value="2"/>
</dbReference>
<dbReference type="Pfam" id="PF00651">
    <property type="entry name" value="BTB"/>
    <property type="match status" value="2"/>
</dbReference>
<dbReference type="PROSITE" id="PS51886">
    <property type="entry name" value="TLDC"/>
    <property type="match status" value="2"/>
</dbReference>
<dbReference type="Pfam" id="PF07707">
    <property type="entry name" value="BACK"/>
    <property type="match status" value="2"/>
</dbReference>
<dbReference type="InterPro" id="IPR011333">
    <property type="entry name" value="SKP1/BTB/POZ_sf"/>
</dbReference>
<dbReference type="SMART" id="SM00584">
    <property type="entry name" value="TLDc"/>
    <property type="match status" value="1"/>
</dbReference>
<dbReference type="EMBL" id="LLXL01000590">
    <property type="protein sequence ID" value="PKK70675.1"/>
    <property type="molecule type" value="Genomic_DNA"/>
</dbReference>
<dbReference type="InterPro" id="IPR006571">
    <property type="entry name" value="TLDc_dom"/>
</dbReference>
<evidence type="ECO:0000313" key="3">
    <source>
        <dbReference type="EMBL" id="PKK70675.1"/>
    </source>
</evidence>
<gene>
    <name evidence="3" type="ORF">RhiirC2_779379</name>
</gene>
<feature type="domain" description="BTB" evidence="1">
    <location>
        <begin position="24"/>
        <end position="97"/>
    </location>
</feature>
<evidence type="ECO:0000259" key="1">
    <source>
        <dbReference type="PROSITE" id="PS50097"/>
    </source>
</evidence>
<dbReference type="PROSITE" id="PS50097">
    <property type="entry name" value="BTB"/>
    <property type="match status" value="2"/>
</dbReference>
<dbReference type="PANTHER" id="PTHR46306:SF1">
    <property type="entry name" value="BTB_POZ DOMAIN-CONTAINING PROTEIN 9"/>
    <property type="match status" value="1"/>
</dbReference>
<dbReference type="VEuPathDB" id="FungiDB:RhiirFUN_017601"/>
<dbReference type="SMART" id="SM00225">
    <property type="entry name" value="BTB"/>
    <property type="match status" value="2"/>
</dbReference>
<dbReference type="InterPro" id="IPR052407">
    <property type="entry name" value="BTB_POZ_domain_cont_9"/>
</dbReference>
<accession>A0A2N1N9R6</accession>
<evidence type="ECO:0000313" key="4">
    <source>
        <dbReference type="Proteomes" id="UP000233469"/>
    </source>
</evidence>
<dbReference type="VEuPathDB" id="FungiDB:FUN_000221"/>
<protein>
    <recommendedName>
        <fullName evidence="5">Kelch-like protein 17</fullName>
    </recommendedName>
</protein>
<feature type="domain" description="TLDc" evidence="2">
    <location>
        <begin position="296"/>
        <end position="463"/>
    </location>
</feature>
<dbReference type="AlphaFoldDB" id="A0A2N1N9R6"/>
<name>A0A2N1N9R6_9GLOM</name>
<proteinExistence type="predicted"/>
<dbReference type="CDD" id="cd18186">
    <property type="entry name" value="BTB_POZ_ZBTB_KLHL-like"/>
    <property type="match status" value="1"/>
</dbReference>
<dbReference type="InterPro" id="IPR011705">
    <property type="entry name" value="BACK"/>
</dbReference>
<comment type="caution">
    <text evidence="3">The sequence shown here is derived from an EMBL/GenBank/DDBJ whole genome shotgun (WGS) entry which is preliminary data.</text>
</comment>
<evidence type="ECO:0000259" key="2">
    <source>
        <dbReference type="PROSITE" id="PS51886"/>
    </source>
</evidence>
<evidence type="ECO:0008006" key="5">
    <source>
        <dbReference type="Google" id="ProtNLM"/>
    </source>
</evidence>
<feature type="domain" description="TLDc" evidence="2">
    <location>
        <begin position="760"/>
        <end position="926"/>
    </location>
</feature>
<dbReference type="VEuPathDB" id="FungiDB:RhiirA1_539965"/>
<dbReference type="Proteomes" id="UP000233469">
    <property type="component" value="Unassembled WGS sequence"/>
</dbReference>
<sequence length="927" mass="109106">MNDNKFLPKLSQNLLDILNDEEYYDITIEVGNDPYIKIFRAHMVILHYRSTYLRRILSTNKKKNDGTLVHIKLSNILPEIFQIILRYIYSGRISLEEYDNSDIINVLFAASEFGLQELIVDIQSFLVKTKADWMESNFNLIYQTSFENDSFLELQKFCTDLTSKEPDKIFKSPNFSSIPENLLVSLIQSNNLQMSEIKVWEHVLKWGLAQSPELPSDTTNFSKEDFKTLKNNVRQCIPFIRFHNLSSEEFLDKVLPYRKILPKDLLYEDLLKYFMNPNKKSKPRIVTTKKIDINSKIITIQHAELISKWIDRLEITDEIENAYKFRLLLRGSRDGFTHKKFHKICDNRPRTITIIKVNNSNEILGGYNPIAWKSNDYEFFGATKDSFIFSFKNSVDVESYILSRVKSEKYATYNHSDLGPSFGVRDLDLYGYTGHCNGTDYEKQIRESTDKFSVEEYEIFFPIKFVNFYDIFDNFNYSKQVEIWYEYYDVTIEVGNDPYIKIFRAHMVILHYRSTYLRRILSTNKKKNDGTLVHIKLSNILPEIFQIILRYIYSGRISLEEYDTSDIINVLFAASEFGLQELIVDIQSFLVKTKADWIESNFNLIYQTSFENDSFLELRKFCTDLTSKYPDKIFKSPNFSSIPENLLVSLIQSDNLQMSEIQVWEHVLKWGLSQSPELPSDTTNFSKEDFKTLKNNVRQCIPFIRFHNLSSEEFLDKVLPYRKILPKDLLYEDLLKYFVNPNKKSKPRIIVTKEIDIDSKIITIQHAELISKWIDRLEIKDEIENSYKFKLLFRGSRDGFTSQTFHKICDNRPRTITIIKVKNSNEILGGYNPIAWESNKESFCITKDSFIFSFENSDDIKSYILSRIINEGFAIYNSINFGPTFGFGDLDLYRNTGRCSSYYYEKKIRESSDKFSVEEYEVFQLIN</sequence>
<reference evidence="3 4" key="1">
    <citation type="submission" date="2016-04" db="EMBL/GenBank/DDBJ databases">
        <title>Genome analyses suggest a sexual origin of heterokaryosis in a supposedly ancient asexual fungus.</title>
        <authorList>
            <person name="Ropars J."/>
            <person name="Sedzielewska K."/>
            <person name="Noel J."/>
            <person name="Charron P."/>
            <person name="Farinelli L."/>
            <person name="Marton T."/>
            <person name="Kruger M."/>
            <person name="Pelin A."/>
            <person name="Brachmann A."/>
            <person name="Corradi N."/>
        </authorList>
    </citation>
    <scope>NUCLEOTIDE SEQUENCE [LARGE SCALE GENOMIC DNA]</scope>
    <source>
        <strain evidence="3 4">C2</strain>
    </source>
</reference>
<dbReference type="SMART" id="SM00875">
    <property type="entry name" value="BACK"/>
    <property type="match status" value="2"/>
</dbReference>
<dbReference type="Pfam" id="PF07534">
    <property type="entry name" value="TLD"/>
    <property type="match status" value="2"/>
</dbReference>
<organism evidence="3 4">
    <name type="scientific">Rhizophagus irregularis</name>
    <dbReference type="NCBI Taxonomy" id="588596"/>
    <lineage>
        <taxon>Eukaryota</taxon>
        <taxon>Fungi</taxon>
        <taxon>Fungi incertae sedis</taxon>
        <taxon>Mucoromycota</taxon>
        <taxon>Glomeromycotina</taxon>
        <taxon>Glomeromycetes</taxon>
        <taxon>Glomerales</taxon>
        <taxon>Glomeraceae</taxon>
        <taxon>Rhizophagus</taxon>
    </lineage>
</organism>
<dbReference type="SUPFAM" id="SSF54695">
    <property type="entry name" value="POZ domain"/>
    <property type="match status" value="2"/>
</dbReference>
<dbReference type="VEuPathDB" id="FungiDB:RhiirA1_464508"/>